<organism evidence="1 2">
    <name type="scientific">Melastoma candidum</name>
    <dbReference type="NCBI Taxonomy" id="119954"/>
    <lineage>
        <taxon>Eukaryota</taxon>
        <taxon>Viridiplantae</taxon>
        <taxon>Streptophyta</taxon>
        <taxon>Embryophyta</taxon>
        <taxon>Tracheophyta</taxon>
        <taxon>Spermatophyta</taxon>
        <taxon>Magnoliopsida</taxon>
        <taxon>eudicotyledons</taxon>
        <taxon>Gunneridae</taxon>
        <taxon>Pentapetalae</taxon>
        <taxon>rosids</taxon>
        <taxon>malvids</taxon>
        <taxon>Myrtales</taxon>
        <taxon>Melastomataceae</taxon>
        <taxon>Melastomatoideae</taxon>
        <taxon>Melastomateae</taxon>
        <taxon>Melastoma</taxon>
    </lineage>
</organism>
<evidence type="ECO:0000313" key="2">
    <source>
        <dbReference type="Proteomes" id="UP001057402"/>
    </source>
</evidence>
<accession>A0ACB9LN57</accession>
<reference evidence="2" key="1">
    <citation type="journal article" date="2023" name="Front. Plant Sci.">
        <title>Chromosomal-level genome assembly of Melastoma candidum provides insights into trichome evolution.</title>
        <authorList>
            <person name="Zhong Y."/>
            <person name="Wu W."/>
            <person name="Sun C."/>
            <person name="Zou P."/>
            <person name="Liu Y."/>
            <person name="Dai S."/>
            <person name="Zhou R."/>
        </authorList>
    </citation>
    <scope>NUCLEOTIDE SEQUENCE [LARGE SCALE GENOMIC DNA]</scope>
</reference>
<proteinExistence type="predicted"/>
<name>A0ACB9LN57_9MYRT</name>
<comment type="caution">
    <text evidence="1">The sequence shown here is derived from an EMBL/GenBank/DDBJ whole genome shotgun (WGS) entry which is preliminary data.</text>
</comment>
<gene>
    <name evidence="1" type="ORF">MLD38_037725</name>
</gene>
<sequence>MLQELRGLPTSLTELDVSHCPLDKGIPEEIGSLLALEYLVLSGSKIRFLPETISRLPRLKSLILHDCDMFQELPRLPTSLAMLTFSSKSLRAVPNLAVLTNITQLKLSDGIDCTKDYEGEHLELSGLGSLEKLKRLDLRPSRMITFNRASELGSLSKLETLDLSFPDMASISELPSCLRMLTLRHLRTAIPWERYSNLMLLTELKLMDFTLTDIDFGGLDSLPSLTTLSIGPSESLLRVSNLGRLRAITSLWIHWCEELMEIPGLEQLERLERLNIRLCGSICGIQDLLGLNRLKMMEIWCCSSWLCVPRMIDQCRLHISRCGKLPSFDGTYSEYGRMGKPTGDVSRE</sequence>
<evidence type="ECO:0000313" key="1">
    <source>
        <dbReference type="EMBL" id="KAI4312940.1"/>
    </source>
</evidence>
<dbReference type="Proteomes" id="UP001057402">
    <property type="component" value="Chromosome 11"/>
</dbReference>
<protein>
    <submittedName>
        <fullName evidence="1">Uncharacterized protein</fullName>
    </submittedName>
</protein>
<keyword evidence="2" id="KW-1185">Reference proteome</keyword>
<dbReference type="EMBL" id="CM042890">
    <property type="protein sequence ID" value="KAI4312940.1"/>
    <property type="molecule type" value="Genomic_DNA"/>
</dbReference>